<name>A0A1N7IYL8_9BACL</name>
<dbReference type="AlphaFoldDB" id="A0A1N7IYL8"/>
<feature type="transmembrane region" description="Helical" evidence="1">
    <location>
        <begin position="30"/>
        <end position="50"/>
    </location>
</feature>
<protein>
    <submittedName>
        <fullName evidence="2">Uncharacterized protein</fullName>
    </submittedName>
</protein>
<evidence type="ECO:0000313" key="3">
    <source>
        <dbReference type="Proteomes" id="UP000186795"/>
    </source>
</evidence>
<proteinExistence type="predicted"/>
<gene>
    <name evidence="2" type="ORF">SAMN05421790_101507</name>
</gene>
<sequence>MVVRVPVQRYITSRPPIKVQATSGEACRTLFTLGAMGALSGILFFGLFHLERQYLKKFSYFLFCQKIFFQIRIIFHSRS</sequence>
<keyword evidence="3" id="KW-1185">Reference proteome</keyword>
<reference evidence="3" key="1">
    <citation type="submission" date="2017-01" db="EMBL/GenBank/DDBJ databases">
        <authorList>
            <person name="Varghese N."/>
            <person name="Submissions S."/>
        </authorList>
    </citation>
    <scope>NUCLEOTIDE SEQUENCE [LARGE SCALE GENOMIC DNA]</scope>
    <source>
        <strain evidence="3">DSM 45196</strain>
    </source>
</reference>
<dbReference type="EMBL" id="FTOD01000001">
    <property type="protein sequence ID" value="SIS42097.1"/>
    <property type="molecule type" value="Genomic_DNA"/>
</dbReference>
<keyword evidence="1" id="KW-1133">Transmembrane helix</keyword>
<keyword evidence="1" id="KW-0812">Transmembrane</keyword>
<accession>A0A1N7IYL8</accession>
<dbReference type="Proteomes" id="UP000186795">
    <property type="component" value="Unassembled WGS sequence"/>
</dbReference>
<evidence type="ECO:0000256" key="1">
    <source>
        <dbReference type="SAM" id="Phobius"/>
    </source>
</evidence>
<organism evidence="2 3">
    <name type="scientific">Kroppenstedtia eburnea</name>
    <dbReference type="NCBI Taxonomy" id="714067"/>
    <lineage>
        <taxon>Bacteria</taxon>
        <taxon>Bacillati</taxon>
        <taxon>Bacillota</taxon>
        <taxon>Bacilli</taxon>
        <taxon>Bacillales</taxon>
        <taxon>Thermoactinomycetaceae</taxon>
        <taxon>Kroppenstedtia</taxon>
    </lineage>
</organism>
<keyword evidence="1" id="KW-0472">Membrane</keyword>
<evidence type="ECO:0000313" key="2">
    <source>
        <dbReference type="EMBL" id="SIS42097.1"/>
    </source>
</evidence>